<dbReference type="Gene3D" id="1.10.490.10">
    <property type="entry name" value="Globins"/>
    <property type="match status" value="1"/>
</dbReference>
<evidence type="ECO:0000256" key="1">
    <source>
        <dbReference type="ARBA" id="ARBA00023224"/>
    </source>
</evidence>
<dbReference type="GO" id="GO:0020037">
    <property type="term" value="F:heme binding"/>
    <property type="evidence" value="ECO:0007669"/>
    <property type="project" value="InterPro"/>
</dbReference>
<dbReference type="EMBL" id="UOGL01000253">
    <property type="protein sequence ID" value="VAX38741.1"/>
    <property type="molecule type" value="Genomic_DNA"/>
</dbReference>
<dbReference type="InterPro" id="IPR004089">
    <property type="entry name" value="MCPsignal_dom"/>
</dbReference>
<dbReference type="Pfam" id="PF00015">
    <property type="entry name" value="MCPsignal"/>
    <property type="match status" value="1"/>
</dbReference>
<evidence type="ECO:0000259" key="5">
    <source>
        <dbReference type="PROSITE" id="PS50111"/>
    </source>
</evidence>
<feature type="compositionally biased region" description="Polar residues" evidence="3">
    <location>
        <begin position="177"/>
        <end position="191"/>
    </location>
</feature>
<evidence type="ECO:0000313" key="6">
    <source>
        <dbReference type="EMBL" id="VAX38741.1"/>
    </source>
</evidence>
<dbReference type="GO" id="GO:0004888">
    <property type="term" value="F:transmembrane signaling receptor activity"/>
    <property type="evidence" value="ECO:0007669"/>
    <property type="project" value="InterPro"/>
</dbReference>
<dbReference type="SUPFAM" id="SSF46458">
    <property type="entry name" value="Globin-like"/>
    <property type="match status" value="1"/>
</dbReference>
<proteinExistence type="inferred from homology"/>
<dbReference type="PROSITE" id="PS50111">
    <property type="entry name" value="CHEMOTAXIS_TRANSDUC_2"/>
    <property type="match status" value="1"/>
</dbReference>
<dbReference type="GO" id="GO:0019825">
    <property type="term" value="F:oxygen binding"/>
    <property type="evidence" value="ECO:0007669"/>
    <property type="project" value="InterPro"/>
</dbReference>
<evidence type="ECO:0000256" key="2">
    <source>
        <dbReference type="ARBA" id="ARBA00029447"/>
    </source>
</evidence>
<dbReference type="Pfam" id="PF13188">
    <property type="entry name" value="PAS_8"/>
    <property type="match status" value="1"/>
</dbReference>
<dbReference type="SMART" id="SM00091">
    <property type="entry name" value="PAS"/>
    <property type="match status" value="2"/>
</dbReference>
<keyword evidence="1" id="KW-0807">Transducer</keyword>
<dbReference type="InterPro" id="IPR004090">
    <property type="entry name" value="Chemotax_Me-accpt_rcpt"/>
</dbReference>
<dbReference type="InterPro" id="IPR035965">
    <property type="entry name" value="PAS-like_dom_sf"/>
</dbReference>
<dbReference type="PROSITE" id="PS01033">
    <property type="entry name" value="GLOBIN"/>
    <property type="match status" value="1"/>
</dbReference>
<gene>
    <name evidence="6" type="ORF">MNBD_PLANCTO02-579</name>
</gene>
<dbReference type="CDD" id="cd11386">
    <property type="entry name" value="MCP_signal"/>
    <property type="match status" value="1"/>
</dbReference>
<dbReference type="AlphaFoldDB" id="A0A3B1DIJ3"/>
<dbReference type="GO" id="GO:0007165">
    <property type="term" value="P:signal transduction"/>
    <property type="evidence" value="ECO:0007669"/>
    <property type="project" value="UniProtKB-KW"/>
</dbReference>
<dbReference type="CDD" id="cd00130">
    <property type="entry name" value="PAS"/>
    <property type="match status" value="1"/>
</dbReference>
<dbReference type="SUPFAM" id="SSF58104">
    <property type="entry name" value="Methyl-accepting chemotaxis protein (MCP) signaling domain"/>
    <property type="match status" value="1"/>
</dbReference>
<dbReference type="InterPro" id="IPR012292">
    <property type="entry name" value="Globin/Proto"/>
</dbReference>
<dbReference type="Gene3D" id="3.30.450.20">
    <property type="entry name" value="PAS domain"/>
    <property type="match status" value="3"/>
</dbReference>
<dbReference type="Pfam" id="PF00042">
    <property type="entry name" value="Globin"/>
    <property type="match status" value="1"/>
</dbReference>
<evidence type="ECO:0000259" key="4">
    <source>
        <dbReference type="PROSITE" id="PS01033"/>
    </source>
</evidence>
<dbReference type="InterPro" id="IPR009050">
    <property type="entry name" value="Globin-like_sf"/>
</dbReference>
<dbReference type="GO" id="GO:0016020">
    <property type="term" value="C:membrane"/>
    <property type="evidence" value="ECO:0007669"/>
    <property type="project" value="InterPro"/>
</dbReference>
<dbReference type="InterPro" id="IPR000971">
    <property type="entry name" value="Globin"/>
</dbReference>
<evidence type="ECO:0000256" key="3">
    <source>
        <dbReference type="SAM" id="MobiDB-lite"/>
    </source>
</evidence>
<organism evidence="6">
    <name type="scientific">hydrothermal vent metagenome</name>
    <dbReference type="NCBI Taxonomy" id="652676"/>
    <lineage>
        <taxon>unclassified sequences</taxon>
        <taxon>metagenomes</taxon>
        <taxon>ecological metagenomes</taxon>
    </lineage>
</organism>
<protein>
    <submittedName>
        <fullName evidence="6">Methyl-accepting chemotaxis protein</fullName>
    </submittedName>
</protein>
<dbReference type="SMART" id="SM00283">
    <property type="entry name" value="MA"/>
    <property type="match status" value="1"/>
</dbReference>
<comment type="similarity">
    <text evidence="2">Belongs to the methyl-accepting chemotaxis (MCP) protein family.</text>
</comment>
<feature type="domain" description="Globin" evidence="4">
    <location>
        <begin position="1"/>
        <end position="134"/>
    </location>
</feature>
<dbReference type="SUPFAM" id="SSF55785">
    <property type="entry name" value="PYP-like sensor domain (PAS domain)"/>
    <property type="match status" value="2"/>
</dbReference>
<accession>A0A3B1DIJ3</accession>
<reference evidence="6" key="1">
    <citation type="submission" date="2018-06" db="EMBL/GenBank/DDBJ databases">
        <authorList>
            <person name="Zhirakovskaya E."/>
        </authorList>
    </citation>
    <scope>NUCLEOTIDE SEQUENCE</scope>
</reference>
<feature type="region of interest" description="Disordered" evidence="3">
    <location>
        <begin position="165"/>
        <end position="204"/>
    </location>
</feature>
<dbReference type="Gene3D" id="1.10.287.950">
    <property type="entry name" value="Methyl-accepting chemotaxis protein"/>
    <property type="match status" value="1"/>
</dbReference>
<dbReference type="PANTHER" id="PTHR32089">
    <property type="entry name" value="METHYL-ACCEPTING CHEMOTAXIS PROTEIN MCPB"/>
    <property type="match status" value="1"/>
</dbReference>
<dbReference type="InterPro" id="IPR000014">
    <property type="entry name" value="PAS"/>
</dbReference>
<feature type="compositionally biased region" description="Low complexity" evidence="3">
    <location>
        <begin position="166"/>
        <end position="176"/>
    </location>
</feature>
<feature type="domain" description="Methyl-accepting transducer" evidence="5">
    <location>
        <begin position="595"/>
        <end position="831"/>
    </location>
</feature>
<sequence length="851" mass="92963">MSLNVKAIRESFDLVAPQADALAKRFYELLFENHADVKPLFENVETEDQQKKLIQSLVVIVKSLEEPEKLSRYLQDLGGKHLEYKVTENDYPAVAETLLLVLAEFAGDAWTDELEEAWAEALEAIAGLMLEGATNASANKQQEEEQLVTTPVAVSVGAETVEAESFETTSTTSNHSGSWNQQTETNSPSQSYEKEETMTVESNQTTEEIKELVTEMKSSQKADPFYGMVENDTQTKLFVGEDGVVSYLNRKGHELFREYATVLGFTPEQVVNQPWSVFWSAFPEMKAAGENLTTEVTLQQQVGNDWFDLHLSPVSDAQGNRMGHFQTWEQVTNRKLADQKAAQMQSMLDQMPINVMMTNTNLEITYANPASIEKLTTLQQFLPIPVSELVGQNIDIFHKVPSHQRGMLADPNNLPHRAQINVGPEVLDLLVSPVRDGNGTYIGPMVTWEVVTEKLKSENEMARVQNMMDNLPINVMMSDRDHNIVYMNPASIKQLKELEHLLPVKADNIVGQSIDIFHKAPEHQRKLLSDPNNLPYRASIKVGDETLDLQASAIFDKDGEYLGPMATWSVITAQIKLANDFERDVKGVISTVTAAATEMQATAQTMTSNTKETARQSQVVAAASEEATKNVETVSSAAEELSASISEIAQHVQNASLMSSTAVEEAATTNATIKELGQSSNEIGQVIKVITSIAQQTNLLALNATIEAARAGEAGKGFAVVANEVKELARQTAKATEEISDKIGAIQSATGIAVTAVESISERIGNISEIQTTIASAVEEQTAATNEISRNVAEAARGTSEVTSNIASVSEAAEEGGRSAGQLQEAADGLSQESNNLDTVATNFLVKMRDM</sequence>
<name>A0A3B1DIJ3_9ZZZZ</name>
<dbReference type="PANTHER" id="PTHR32089:SF112">
    <property type="entry name" value="LYSOZYME-LIKE PROTEIN-RELATED"/>
    <property type="match status" value="1"/>
</dbReference>
<dbReference type="PRINTS" id="PR00260">
    <property type="entry name" value="CHEMTRNSDUCR"/>
</dbReference>
<dbReference type="GO" id="GO:0006935">
    <property type="term" value="P:chemotaxis"/>
    <property type="evidence" value="ECO:0007669"/>
    <property type="project" value="InterPro"/>
</dbReference>